<sequence>MGGGGGEGKKRQRDREKASGENEEEDDRDEVVATMGGYEDGGERIVRSLMCLFLFMEKHVKPELDQVNPQHKGHPFIRLLVILVLIVEIWYAFFILQQ</sequence>
<keyword evidence="2" id="KW-1133">Transmembrane helix</keyword>
<feature type="region of interest" description="Disordered" evidence="1">
    <location>
        <begin position="1"/>
        <end position="31"/>
    </location>
</feature>
<evidence type="ECO:0000313" key="4">
    <source>
        <dbReference type="Proteomes" id="UP000030645"/>
    </source>
</evidence>
<organism evidence="3 4">
    <name type="scientific">Morus notabilis</name>
    <dbReference type="NCBI Taxonomy" id="981085"/>
    <lineage>
        <taxon>Eukaryota</taxon>
        <taxon>Viridiplantae</taxon>
        <taxon>Streptophyta</taxon>
        <taxon>Embryophyta</taxon>
        <taxon>Tracheophyta</taxon>
        <taxon>Spermatophyta</taxon>
        <taxon>Magnoliopsida</taxon>
        <taxon>eudicotyledons</taxon>
        <taxon>Gunneridae</taxon>
        <taxon>Pentapetalae</taxon>
        <taxon>rosids</taxon>
        <taxon>fabids</taxon>
        <taxon>Rosales</taxon>
        <taxon>Moraceae</taxon>
        <taxon>Moreae</taxon>
        <taxon>Morus</taxon>
    </lineage>
</organism>
<gene>
    <name evidence="3" type="ORF">L484_027310</name>
</gene>
<dbReference type="EMBL" id="KE343704">
    <property type="protein sequence ID" value="EXB38876.1"/>
    <property type="molecule type" value="Genomic_DNA"/>
</dbReference>
<keyword evidence="2" id="KW-0812">Transmembrane</keyword>
<evidence type="ECO:0000313" key="3">
    <source>
        <dbReference type="EMBL" id="EXB38876.1"/>
    </source>
</evidence>
<accession>W9QK07</accession>
<proteinExistence type="predicted"/>
<feature type="transmembrane region" description="Helical" evidence="2">
    <location>
        <begin position="76"/>
        <end position="96"/>
    </location>
</feature>
<evidence type="ECO:0000256" key="2">
    <source>
        <dbReference type="SAM" id="Phobius"/>
    </source>
</evidence>
<dbReference type="Proteomes" id="UP000030645">
    <property type="component" value="Unassembled WGS sequence"/>
</dbReference>
<reference evidence="4" key="1">
    <citation type="submission" date="2013-01" db="EMBL/GenBank/DDBJ databases">
        <title>Draft Genome Sequence of a Mulberry Tree, Morus notabilis C.K. Schneid.</title>
        <authorList>
            <person name="He N."/>
            <person name="Zhao S."/>
        </authorList>
    </citation>
    <scope>NUCLEOTIDE SEQUENCE</scope>
</reference>
<keyword evidence="4" id="KW-1185">Reference proteome</keyword>
<name>W9QK07_9ROSA</name>
<protein>
    <submittedName>
        <fullName evidence="3">Uncharacterized protein</fullName>
    </submittedName>
</protein>
<evidence type="ECO:0000256" key="1">
    <source>
        <dbReference type="SAM" id="MobiDB-lite"/>
    </source>
</evidence>
<dbReference type="AlphaFoldDB" id="W9QK07"/>
<feature type="compositionally biased region" description="Basic and acidic residues" evidence="1">
    <location>
        <begin position="7"/>
        <end position="20"/>
    </location>
</feature>
<keyword evidence="2" id="KW-0472">Membrane</keyword>